<protein>
    <submittedName>
        <fullName evidence="1">Uncharacterized protein</fullName>
    </submittedName>
</protein>
<organism evidence="1 2">
    <name type="scientific">Gossypium anomalum</name>
    <dbReference type="NCBI Taxonomy" id="47600"/>
    <lineage>
        <taxon>Eukaryota</taxon>
        <taxon>Viridiplantae</taxon>
        <taxon>Streptophyta</taxon>
        <taxon>Embryophyta</taxon>
        <taxon>Tracheophyta</taxon>
        <taxon>Spermatophyta</taxon>
        <taxon>Magnoliopsida</taxon>
        <taxon>eudicotyledons</taxon>
        <taxon>Gunneridae</taxon>
        <taxon>Pentapetalae</taxon>
        <taxon>rosids</taxon>
        <taxon>malvids</taxon>
        <taxon>Malvales</taxon>
        <taxon>Malvaceae</taxon>
        <taxon>Malvoideae</taxon>
        <taxon>Gossypium</taxon>
    </lineage>
</organism>
<dbReference type="EMBL" id="JAHUZN010000011">
    <property type="protein sequence ID" value="KAG8478975.1"/>
    <property type="molecule type" value="Genomic_DNA"/>
</dbReference>
<gene>
    <name evidence="1" type="ORF">CXB51_028856</name>
</gene>
<keyword evidence="2" id="KW-1185">Reference proteome</keyword>
<comment type="caution">
    <text evidence="1">The sequence shown here is derived from an EMBL/GenBank/DDBJ whole genome shotgun (WGS) entry which is preliminary data.</text>
</comment>
<proteinExistence type="predicted"/>
<evidence type="ECO:0000313" key="1">
    <source>
        <dbReference type="EMBL" id="KAG8478975.1"/>
    </source>
</evidence>
<sequence length="227" mass="26725">MKSLENLVFRILLKLRLLNFIGAYGSAGMIIFKTTPSNDPYANLKYTRMFQFFVFSYLCSPQPMQCRLLWHFLDSIAEIIEESWVLSRDFNSILDILDRVGNGFRDMGFVVLCLPEIDVIYYNDLSWDSFTPKYSIKHLYRLKLDHQSIINSKTSCKITRKMILRLAQTWSNFRVLFRIGTKYKLLPQSYFTKEEKKQDIGASVLIMNFCSNISWIFLGNYARPVIR</sequence>
<dbReference type="Proteomes" id="UP000701853">
    <property type="component" value="Chromosome 11"/>
</dbReference>
<name>A0A8J5YKQ8_9ROSI</name>
<reference evidence="1 2" key="1">
    <citation type="journal article" date="2021" name="bioRxiv">
        <title>The Gossypium anomalum genome as a resource for cotton improvement and evolutionary analysis of hybrid incompatibility.</title>
        <authorList>
            <person name="Grover C.E."/>
            <person name="Yuan D."/>
            <person name="Arick M.A."/>
            <person name="Miller E.R."/>
            <person name="Hu G."/>
            <person name="Peterson D.G."/>
            <person name="Wendel J.F."/>
            <person name="Udall J.A."/>
        </authorList>
    </citation>
    <scope>NUCLEOTIDE SEQUENCE [LARGE SCALE GENOMIC DNA]</scope>
    <source>
        <strain evidence="1">JFW-Udall</strain>
        <tissue evidence="1">Leaf</tissue>
    </source>
</reference>
<evidence type="ECO:0000313" key="2">
    <source>
        <dbReference type="Proteomes" id="UP000701853"/>
    </source>
</evidence>
<dbReference type="AlphaFoldDB" id="A0A8J5YKQ8"/>
<accession>A0A8J5YKQ8</accession>